<gene>
    <name evidence="1" type="ORF">B0J13DRAFT_521685</name>
</gene>
<organism evidence="1 2">
    <name type="scientific">Dactylonectria estremocensis</name>
    <dbReference type="NCBI Taxonomy" id="1079267"/>
    <lineage>
        <taxon>Eukaryota</taxon>
        <taxon>Fungi</taxon>
        <taxon>Dikarya</taxon>
        <taxon>Ascomycota</taxon>
        <taxon>Pezizomycotina</taxon>
        <taxon>Sordariomycetes</taxon>
        <taxon>Hypocreomycetidae</taxon>
        <taxon>Hypocreales</taxon>
        <taxon>Nectriaceae</taxon>
        <taxon>Dactylonectria</taxon>
    </lineage>
</organism>
<evidence type="ECO:0000313" key="2">
    <source>
        <dbReference type="Proteomes" id="UP000717696"/>
    </source>
</evidence>
<dbReference type="EMBL" id="JAGMUU010000004">
    <property type="protein sequence ID" value="KAH7155546.1"/>
    <property type="molecule type" value="Genomic_DNA"/>
</dbReference>
<sequence length="129" mass="14252">MTMLCMSRSGSGLAEAWQTMVMRWTQPLVQKRGRKMEREGVCNIQYHGRERGLGPDMASYCIVGPNKKVAVVVAVVSAVTFSHLHLHLHRREDHSRTNSKHHDPGFTPLPAGLFDASAILLASALVAHP</sequence>
<accession>A0A9P9F901</accession>
<dbReference type="AlphaFoldDB" id="A0A9P9F901"/>
<dbReference type="Proteomes" id="UP000717696">
    <property type="component" value="Unassembled WGS sequence"/>
</dbReference>
<name>A0A9P9F901_9HYPO</name>
<protein>
    <submittedName>
        <fullName evidence="1">Uncharacterized protein</fullName>
    </submittedName>
</protein>
<reference evidence="1" key="1">
    <citation type="journal article" date="2021" name="Nat. Commun.">
        <title>Genetic determinants of endophytism in the Arabidopsis root mycobiome.</title>
        <authorList>
            <person name="Mesny F."/>
            <person name="Miyauchi S."/>
            <person name="Thiergart T."/>
            <person name="Pickel B."/>
            <person name="Atanasova L."/>
            <person name="Karlsson M."/>
            <person name="Huettel B."/>
            <person name="Barry K.W."/>
            <person name="Haridas S."/>
            <person name="Chen C."/>
            <person name="Bauer D."/>
            <person name="Andreopoulos W."/>
            <person name="Pangilinan J."/>
            <person name="LaButti K."/>
            <person name="Riley R."/>
            <person name="Lipzen A."/>
            <person name="Clum A."/>
            <person name="Drula E."/>
            <person name="Henrissat B."/>
            <person name="Kohler A."/>
            <person name="Grigoriev I.V."/>
            <person name="Martin F.M."/>
            <person name="Hacquard S."/>
        </authorList>
    </citation>
    <scope>NUCLEOTIDE SEQUENCE</scope>
    <source>
        <strain evidence="1">MPI-CAGE-AT-0021</strain>
    </source>
</reference>
<proteinExistence type="predicted"/>
<evidence type="ECO:0000313" key="1">
    <source>
        <dbReference type="EMBL" id="KAH7155546.1"/>
    </source>
</evidence>
<keyword evidence="2" id="KW-1185">Reference proteome</keyword>
<comment type="caution">
    <text evidence="1">The sequence shown here is derived from an EMBL/GenBank/DDBJ whole genome shotgun (WGS) entry which is preliminary data.</text>
</comment>